<evidence type="ECO:0000256" key="1">
    <source>
        <dbReference type="SAM" id="MobiDB-lite"/>
    </source>
</evidence>
<dbReference type="OrthoDB" id="5149205at2"/>
<reference evidence="2 3" key="1">
    <citation type="submission" date="2016-10" db="EMBL/GenBank/DDBJ databases">
        <authorList>
            <person name="de Groot N.N."/>
        </authorList>
    </citation>
    <scope>NUCLEOTIDE SEQUENCE [LARGE SCALE GENOMIC DNA]</scope>
    <source>
        <strain evidence="2 3">CGMCC 1.7054</strain>
    </source>
</reference>
<sequence>MTLTTIKVSAELRNILKGQAAAAGRTLGAHLEQLAADEERRLRFEELRRAMELTPPDRQYRDEAGQWQSGAWT</sequence>
<dbReference type="STRING" id="574650.SAMN04487966_101385"/>
<feature type="region of interest" description="Disordered" evidence="1">
    <location>
        <begin position="53"/>
        <end position="73"/>
    </location>
</feature>
<organism evidence="2 3">
    <name type="scientific">Micrococcus terreus</name>
    <dbReference type="NCBI Taxonomy" id="574650"/>
    <lineage>
        <taxon>Bacteria</taxon>
        <taxon>Bacillati</taxon>
        <taxon>Actinomycetota</taxon>
        <taxon>Actinomycetes</taxon>
        <taxon>Micrococcales</taxon>
        <taxon>Micrococcaceae</taxon>
        <taxon>Micrococcus</taxon>
    </lineage>
</organism>
<name>A0A1I7MEW7_9MICC</name>
<protein>
    <submittedName>
        <fullName evidence="2">Uncharacterized protein</fullName>
    </submittedName>
</protein>
<accession>A0A1I7MEW7</accession>
<dbReference type="RefSeq" id="WP_091693459.1">
    <property type="nucleotide sequence ID" value="NZ_FPCG01000001.1"/>
</dbReference>
<dbReference type="EMBL" id="FPCG01000001">
    <property type="protein sequence ID" value="SFV20458.1"/>
    <property type="molecule type" value="Genomic_DNA"/>
</dbReference>
<evidence type="ECO:0000313" key="3">
    <source>
        <dbReference type="Proteomes" id="UP000198881"/>
    </source>
</evidence>
<keyword evidence="3" id="KW-1185">Reference proteome</keyword>
<dbReference type="Proteomes" id="UP000198881">
    <property type="component" value="Unassembled WGS sequence"/>
</dbReference>
<gene>
    <name evidence="2" type="ORF">SAMN04487966_101385</name>
</gene>
<dbReference type="AlphaFoldDB" id="A0A1I7MEW7"/>
<evidence type="ECO:0000313" key="2">
    <source>
        <dbReference type="EMBL" id="SFV20458.1"/>
    </source>
</evidence>
<proteinExistence type="predicted"/>